<accession>A0A345P492</accession>
<reference evidence="1 2" key="1">
    <citation type="submission" date="2018-07" db="EMBL/GenBank/DDBJ databases">
        <title>Genome sequencing of Moraxellaceae gen. HYN0046.</title>
        <authorList>
            <person name="Kim M."/>
            <person name="Yi H."/>
        </authorList>
    </citation>
    <scope>NUCLEOTIDE SEQUENCE [LARGE SCALE GENOMIC DNA]</scope>
    <source>
        <strain evidence="1 2">HYN0046</strain>
    </source>
</reference>
<proteinExistence type="predicted"/>
<evidence type="ECO:0000313" key="2">
    <source>
        <dbReference type="Proteomes" id="UP000253940"/>
    </source>
</evidence>
<keyword evidence="2" id="KW-1185">Reference proteome</keyword>
<dbReference type="KEGG" id="mbah:HYN46_04055"/>
<dbReference type="EMBL" id="CP031222">
    <property type="protein sequence ID" value="AXI02101.1"/>
    <property type="molecule type" value="Genomic_DNA"/>
</dbReference>
<organism evidence="1 2">
    <name type="scientific">Aquirhabdus parva</name>
    <dbReference type="NCBI Taxonomy" id="2283318"/>
    <lineage>
        <taxon>Bacteria</taxon>
        <taxon>Pseudomonadati</taxon>
        <taxon>Pseudomonadota</taxon>
        <taxon>Gammaproteobacteria</taxon>
        <taxon>Moraxellales</taxon>
        <taxon>Moraxellaceae</taxon>
        <taxon>Aquirhabdus</taxon>
    </lineage>
</organism>
<protein>
    <submittedName>
        <fullName evidence="1">Uncharacterized protein</fullName>
    </submittedName>
</protein>
<evidence type="ECO:0000313" key="1">
    <source>
        <dbReference type="EMBL" id="AXI02101.1"/>
    </source>
</evidence>
<sequence>MIELDGLVSGWQRVLEVLIYYVHQMSVSLNLIVSVKSGGIEKKLIVKLFLVSFNSLFHREFFG</sequence>
<dbReference type="Proteomes" id="UP000253940">
    <property type="component" value="Chromosome"/>
</dbReference>
<dbReference type="AlphaFoldDB" id="A0A345P492"/>
<gene>
    <name evidence="1" type="ORF">HYN46_04055</name>
</gene>
<name>A0A345P492_9GAMM</name>